<dbReference type="PANTHER" id="PTHR31717:SF60">
    <property type="entry name" value="B-BOX TYPE ZINC FINGER FAMILY PROTEIN"/>
    <property type="match status" value="1"/>
</dbReference>
<organism evidence="7 8">
    <name type="scientific">Kingdonia uniflora</name>
    <dbReference type="NCBI Taxonomy" id="39325"/>
    <lineage>
        <taxon>Eukaryota</taxon>
        <taxon>Viridiplantae</taxon>
        <taxon>Streptophyta</taxon>
        <taxon>Embryophyta</taxon>
        <taxon>Tracheophyta</taxon>
        <taxon>Spermatophyta</taxon>
        <taxon>Magnoliopsida</taxon>
        <taxon>Ranunculales</taxon>
        <taxon>Circaeasteraceae</taxon>
        <taxon>Kingdonia</taxon>
    </lineage>
</organism>
<evidence type="ECO:0000313" key="7">
    <source>
        <dbReference type="EMBL" id="KAF6151572.1"/>
    </source>
</evidence>
<evidence type="ECO:0000259" key="6">
    <source>
        <dbReference type="PROSITE" id="PS50119"/>
    </source>
</evidence>
<evidence type="ECO:0000313" key="8">
    <source>
        <dbReference type="Proteomes" id="UP000541444"/>
    </source>
</evidence>
<feature type="region of interest" description="Disordered" evidence="5">
    <location>
        <begin position="185"/>
        <end position="212"/>
    </location>
</feature>
<protein>
    <recommendedName>
        <fullName evidence="6">B box-type domain-containing protein</fullName>
    </recommendedName>
</protein>
<comment type="caution">
    <text evidence="7">The sequence shown here is derived from an EMBL/GenBank/DDBJ whole genome shotgun (WGS) entry which is preliminary data.</text>
</comment>
<keyword evidence="8" id="KW-1185">Reference proteome</keyword>
<evidence type="ECO:0000256" key="5">
    <source>
        <dbReference type="SAM" id="MobiDB-lite"/>
    </source>
</evidence>
<evidence type="ECO:0000256" key="3">
    <source>
        <dbReference type="ARBA" id="ARBA00022833"/>
    </source>
</evidence>
<feature type="compositionally biased region" description="Acidic residues" evidence="5">
    <location>
        <begin position="97"/>
        <end position="135"/>
    </location>
</feature>
<proteinExistence type="predicted"/>
<evidence type="ECO:0000256" key="4">
    <source>
        <dbReference type="PROSITE-ProRule" id="PRU00024"/>
    </source>
</evidence>
<accession>A0A7J7M9Q1</accession>
<keyword evidence="1" id="KW-0479">Metal-binding</keyword>
<dbReference type="OrthoDB" id="153872at2759"/>
<name>A0A7J7M9Q1_9MAGN</name>
<dbReference type="AlphaFoldDB" id="A0A7J7M9Q1"/>
<dbReference type="EMBL" id="JACGCM010001686">
    <property type="protein sequence ID" value="KAF6151572.1"/>
    <property type="molecule type" value="Genomic_DNA"/>
</dbReference>
<dbReference type="PANTHER" id="PTHR31717">
    <property type="entry name" value="ZINC FINGER PROTEIN CONSTANS-LIKE 10"/>
    <property type="match status" value="1"/>
</dbReference>
<sequence length="266" mass="29213">MKECELCKSPARMYCESDEASLCWDCDKKIHAANFLVARHTRTLLCHGCQSPTPWKASGDKLGPTITICDRCVNTTTPNGSKEEREDESDGINGADQTDDNLDDLDDLDDEDEDEDDESDESDGGDDGDDDEDGENQVVPWSSTPPPPIASSSSSSDDSSKKVSFPFKRFRQNVDLVSQHDLICESNGGESTSNRPFKMQKRSLTTTESSETELKPRAILNSLKRFEKSIISGETSSAVLDVCKLSRDPRAVVDLISTESLSTSQV</sequence>
<feature type="region of interest" description="Disordered" evidence="5">
    <location>
        <begin position="73"/>
        <end position="162"/>
    </location>
</feature>
<feature type="domain" description="B box-type" evidence="6">
    <location>
        <begin position="1"/>
        <end position="45"/>
    </location>
</feature>
<dbReference type="InterPro" id="IPR000315">
    <property type="entry name" value="Znf_B-box"/>
</dbReference>
<evidence type="ECO:0000256" key="1">
    <source>
        <dbReference type="ARBA" id="ARBA00022723"/>
    </source>
</evidence>
<feature type="compositionally biased region" description="Low complexity" evidence="5">
    <location>
        <begin position="150"/>
        <end position="162"/>
    </location>
</feature>
<dbReference type="CDD" id="cd19821">
    <property type="entry name" value="Bbox1_BBX-like"/>
    <property type="match status" value="1"/>
</dbReference>
<gene>
    <name evidence="7" type="ORF">GIB67_021758</name>
</gene>
<evidence type="ECO:0000256" key="2">
    <source>
        <dbReference type="ARBA" id="ARBA00022771"/>
    </source>
</evidence>
<reference evidence="7 8" key="1">
    <citation type="journal article" date="2020" name="IScience">
        <title>Genome Sequencing of the Endangered Kingdonia uniflora (Circaeasteraceae, Ranunculales) Reveals Potential Mechanisms of Evolutionary Specialization.</title>
        <authorList>
            <person name="Sun Y."/>
            <person name="Deng T."/>
            <person name="Zhang A."/>
            <person name="Moore M.J."/>
            <person name="Landis J.B."/>
            <person name="Lin N."/>
            <person name="Zhang H."/>
            <person name="Zhang X."/>
            <person name="Huang J."/>
            <person name="Zhang X."/>
            <person name="Sun H."/>
            <person name="Wang H."/>
        </authorList>
    </citation>
    <scope>NUCLEOTIDE SEQUENCE [LARGE SCALE GENOMIC DNA]</scope>
    <source>
        <strain evidence="7">TB1705</strain>
        <tissue evidence="7">Leaf</tissue>
    </source>
</reference>
<dbReference type="InterPro" id="IPR049808">
    <property type="entry name" value="CONSTANS-like_Bbox1"/>
</dbReference>
<keyword evidence="2 4" id="KW-0863">Zinc-finger</keyword>
<dbReference type="Pfam" id="PF00643">
    <property type="entry name" value="zf-B_box"/>
    <property type="match status" value="1"/>
</dbReference>
<dbReference type="Proteomes" id="UP000541444">
    <property type="component" value="Unassembled WGS sequence"/>
</dbReference>
<dbReference type="GO" id="GO:0008270">
    <property type="term" value="F:zinc ion binding"/>
    <property type="evidence" value="ECO:0007669"/>
    <property type="project" value="UniProtKB-KW"/>
</dbReference>
<dbReference type="PROSITE" id="PS50119">
    <property type="entry name" value="ZF_BBOX"/>
    <property type="match status" value="1"/>
</dbReference>
<keyword evidence="3" id="KW-0862">Zinc</keyword>
<dbReference type="SMART" id="SM00336">
    <property type="entry name" value="BBOX"/>
    <property type="match status" value="1"/>
</dbReference>